<comment type="caution">
    <text evidence="3">The sequence shown here is derived from an EMBL/GenBank/DDBJ whole genome shotgun (WGS) entry which is preliminary data.</text>
</comment>
<sequence length="185" mass="19998">MAPAGWPPASYFLPHALLPFILIQAPSGLSGPMGSDQRDRSWPLPGHLRPVPQNGGPLSRLLSDGPSQKADKAKCLETHPFRFAEAQQASSLYIALLFGCCSSVGTEFPCPSTQPSVNRYLLALPSGPVLPLRDITSGRRSPLICMRSALSQSWSRLFCCGERGRKDLRRQGVKLSLTCLLVVSG</sequence>
<proteinExistence type="predicted"/>
<keyword evidence="2" id="KW-0732">Signal</keyword>
<protein>
    <submittedName>
        <fullName evidence="3">Uncharacterized protein</fullName>
    </submittedName>
</protein>
<feature type="chain" id="PRO_5046381793" evidence="2">
    <location>
        <begin position="31"/>
        <end position="185"/>
    </location>
</feature>
<feature type="region of interest" description="Disordered" evidence="1">
    <location>
        <begin position="31"/>
        <end position="66"/>
    </location>
</feature>
<keyword evidence="4" id="KW-1185">Reference proteome</keyword>
<reference evidence="3 4" key="1">
    <citation type="submission" date="2023-09" db="EMBL/GenBank/DDBJ databases">
        <authorList>
            <person name="Wang M."/>
        </authorList>
    </citation>
    <scope>NUCLEOTIDE SEQUENCE [LARGE SCALE GENOMIC DNA]</scope>
    <source>
        <strain evidence="3">GT-2023</strain>
        <tissue evidence="3">Liver</tissue>
    </source>
</reference>
<organism evidence="3 4">
    <name type="scientific">Cirrhinus molitorella</name>
    <name type="common">mud carp</name>
    <dbReference type="NCBI Taxonomy" id="172907"/>
    <lineage>
        <taxon>Eukaryota</taxon>
        <taxon>Metazoa</taxon>
        <taxon>Chordata</taxon>
        <taxon>Craniata</taxon>
        <taxon>Vertebrata</taxon>
        <taxon>Euteleostomi</taxon>
        <taxon>Actinopterygii</taxon>
        <taxon>Neopterygii</taxon>
        <taxon>Teleostei</taxon>
        <taxon>Ostariophysi</taxon>
        <taxon>Cypriniformes</taxon>
        <taxon>Cyprinidae</taxon>
        <taxon>Labeoninae</taxon>
        <taxon>Labeonini</taxon>
        <taxon>Cirrhinus</taxon>
    </lineage>
</organism>
<evidence type="ECO:0000256" key="1">
    <source>
        <dbReference type="SAM" id="MobiDB-lite"/>
    </source>
</evidence>
<gene>
    <name evidence="3" type="ORF">QQF64_021106</name>
</gene>
<evidence type="ECO:0000313" key="4">
    <source>
        <dbReference type="Proteomes" id="UP001558613"/>
    </source>
</evidence>
<evidence type="ECO:0000313" key="3">
    <source>
        <dbReference type="EMBL" id="KAL1250101.1"/>
    </source>
</evidence>
<feature type="signal peptide" evidence="2">
    <location>
        <begin position="1"/>
        <end position="30"/>
    </location>
</feature>
<dbReference type="EMBL" id="JAYMGO010000023">
    <property type="protein sequence ID" value="KAL1250101.1"/>
    <property type="molecule type" value="Genomic_DNA"/>
</dbReference>
<evidence type="ECO:0000256" key="2">
    <source>
        <dbReference type="SAM" id="SignalP"/>
    </source>
</evidence>
<dbReference type="Proteomes" id="UP001558613">
    <property type="component" value="Unassembled WGS sequence"/>
</dbReference>
<accession>A0ABR3LB16</accession>
<name>A0ABR3LB16_9TELE</name>